<evidence type="ECO:0000313" key="2">
    <source>
        <dbReference type="EMBL" id="OSS45936.1"/>
    </source>
</evidence>
<dbReference type="EMBL" id="KZ107852">
    <property type="protein sequence ID" value="OSS45936.1"/>
    <property type="molecule type" value="Genomic_DNA"/>
</dbReference>
<feature type="compositionally biased region" description="Polar residues" evidence="1">
    <location>
        <begin position="459"/>
        <end position="469"/>
    </location>
</feature>
<proteinExistence type="predicted"/>
<dbReference type="InParanoid" id="A0A1Y2LPM9"/>
<keyword evidence="3" id="KW-1185">Reference proteome</keyword>
<protein>
    <submittedName>
        <fullName evidence="2">Uncharacterized protein</fullName>
    </submittedName>
</protein>
<feature type="compositionally biased region" description="Basic and acidic residues" evidence="1">
    <location>
        <begin position="109"/>
        <end position="123"/>
    </location>
</feature>
<reference evidence="2 3" key="1">
    <citation type="journal article" date="2017" name="Genome Announc.">
        <title>Genome sequence of the saprophytic ascomycete Epicoccum nigrum ICMP 19927 strain isolated from New Zealand.</title>
        <authorList>
            <person name="Fokin M."/>
            <person name="Fleetwood D."/>
            <person name="Weir B.S."/>
            <person name="Villas-Boas S.G."/>
        </authorList>
    </citation>
    <scope>NUCLEOTIDE SEQUENCE [LARGE SCALE GENOMIC DNA]</scope>
    <source>
        <strain evidence="2 3">ICMP 19927</strain>
    </source>
</reference>
<dbReference type="Proteomes" id="UP000193240">
    <property type="component" value="Unassembled WGS sequence"/>
</dbReference>
<organism evidence="2 3">
    <name type="scientific">Epicoccum nigrum</name>
    <name type="common">Soil fungus</name>
    <name type="synonym">Epicoccum purpurascens</name>
    <dbReference type="NCBI Taxonomy" id="105696"/>
    <lineage>
        <taxon>Eukaryota</taxon>
        <taxon>Fungi</taxon>
        <taxon>Dikarya</taxon>
        <taxon>Ascomycota</taxon>
        <taxon>Pezizomycotina</taxon>
        <taxon>Dothideomycetes</taxon>
        <taxon>Pleosporomycetidae</taxon>
        <taxon>Pleosporales</taxon>
        <taxon>Pleosporineae</taxon>
        <taxon>Didymellaceae</taxon>
        <taxon>Epicoccum</taxon>
    </lineage>
</organism>
<evidence type="ECO:0000313" key="3">
    <source>
        <dbReference type="Proteomes" id="UP000193240"/>
    </source>
</evidence>
<accession>A0A1Y2LPM9</accession>
<sequence length="671" mass="73198">MERLPAGTSAAESRWSHTHIQVVPRSFHQPDASVSSSPLPIHMTGDYTFPHTHQQGPTGDMSYRSHKDYDLEDDLADHGSMSLAGIIKLQSDRRKGNKFWRPMQASDLGESHLDGTDQPHDDSSQQNHQAMGNSAIQLKTDSGGRHQHKEHYLAGNYLAEASRAQLFGTLPDPIQLSKQTGEFDGQVVFIGHPNRDVSAHQWSMPSFQWINIGRYSNFRGKIEGSLASDRLRGIGKPHDTLEYFKLAAENRQALVTDNGSLDQLTTLTHRGFDLGPDNAVSSQTRRDAPAVSFYNTAQIQGRTGLSLPRAASAMFTKAVLEDPFVTAANVFSSQPLSSKRISDDRKYSTGSLDLAYRFPSQTIVATSNATSNLYEQLRSGIFSGEGAECFATNVSSGSSPQEVALSEDAATQHGIIAANISSPQQRLPVSAILQRSLARSQHLEHIEASLPTSPEYEEPTSSVTRTTKAPVSRHPALSRSAAPLIYTKSALSATAIPFARPTTTATAPRASESNAGLVRYMTSGLRYSDPDGLRATQRYEVVNGLNQQAPTPQNFKVMKKSSQIGSATVTVQLGRKNTPSLSLLLRRQAIRFGALELSMKRIARRRATLTQTQSLLYACTRTFQSTLKRAAVELIGRISHEGGNLPGPKLKGWHLTKVLATSAWVMCTPAG</sequence>
<name>A0A1Y2LPM9_EPING</name>
<feature type="region of interest" description="Disordered" evidence="1">
    <location>
        <begin position="449"/>
        <end position="475"/>
    </location>
</feature>
<gene>
    <name evidence="2" type="ORF">B5807_08072</name>
</gene>
<dbReference type="AlphaFoldDB" id="A0A1Y2LPM9"/>
<feature type="region of interest" description="Disordered" evidence="1">
    <location>
        <begin position="107"/>
        <end position="130"/>
    </location>
</feature>
<evidence type="ECO:0000256" key="1">
    <source>
        <dbReference type="SAM" id="MobiDB-lite"/>
    </source>
</evidence>